<dbReference type="Proteomes" id="UP000002630">
    <property type="component" value="Unassembled WGS sequence"/>
</dbReference>
<keyword evidence="4" id="KW-1185">Reference proteome</keyword>
<dbReference type="EMBL" id="FN649760">
    <property type="protein sequence ID" value="CBJ31540.1"/>
    <property type="molecule type" value="Genomic_DNA"/>
</dbReference>
<sequence>MNFSEILDMAVPTPSALVRMTILVVILQVMIAWGIMTTTVFTEGTPVTMAAAEQSLSITGITTSEFPWASIIWTLIALILSAFSGRDIVIDIMALMFTTMPFDSFVKTLGFVLVILLHAHFYGLAERCLRTAVQFGNTRRVVMSAKHKAQVKALKKKLRVKCRMVELASILDVQSANLQASYRQRIKLQDKQLFTLHLQFSDLQRSNAATVRDFSHYMWCAERTVDSLTGANALLENKLACLEADVQTGHDLYDQFRSDFLCSLRDGETALSHKDAEISSLKQDNAQLVKANQDKDEEIKLLKAQLAMQLKQPQEGENNAHTDISTELPSPSLHSRWGSAENVPGVSSFQAKRHPSVSTDSSAAVIATAASGTFVSKASRSGTKSVATTTYLDTTADDKAAAEFLIADTALAHWWLSATATSAGH</sequence>
<keyword evidence="2" id="KW-1133">Transmembrane helix</keyword>
<organism evidence="3 4">
    <name type="scientific">Ectocarpus siliculosus</name>
    <name type="common">Brown alga</name>
    <name type="synonym">Conferva siliculosa</name>
    <dbReference type="NCBI Taxonomy" id="2880"/>
    <lineage>
        <taxon>Eukaryota</taxon>
        <taxon>Sar</taxon>
        <taxon>Stramenopiles</taxon>
        <taxon>Ochrophyta</taxon>
        <taxon>PX clade</taxon>
        <taxon>Phaeophyceae</taxon>
        <taxon>Ectocarpales</taxon>
        <taxon>Ectocarpaceae</taxon>
        <taxon>Ectocarpus</taxon>
    </lineage>
</organism>
<evidence type="ECO:0000313" key="3">
    <source>
        <dbReference type="EMBL" id="CBJ31540.1"/>
    </source>
</evidence>
<feature type="transmembrane region" description="Helical" evidence="2">
    <location>
        <begin position="105"/>
        <end position="125"/>
    </location>
</feature>
<dbReference type="InParanoid" id="D7FU13"/>
<accession>D7FU13</accession>
<keyword evidence="1" id="KW-0175">Coiled coil</keyword>
<keyword evidence="2" id="KW-0472">Membrane</keyword>
<dbReference type="AlphaFoldDB" id="D7FU13"/>
<feature type="transmembrane region" description="Helical" evidence="2">
    <location>
        <begin position="66"/>
        <end position="84"/>
    </location>
</feature>
<proteinExistence type="predicted"/>
<evidence type="ECO:0000313" key="4">
    <source>
        <dbReference type="Proteomes" id="UP000002630"/>
    </source>
</evidence>
<feature type="transmembrane region" description="Helical" evidence="2">
    <location>
        <begin position="16"/>
        <end position="36"/>
    </location>
</feature>
<keyword evidence="2" id="KW-0812">Transmembrane</keyword>
<name>D7FU13_ECTSI</name>
<reference evidence="3 4" key="1">
    <citation type="journal article" date="2010" name="Nature">
        <title>The Ectocarpus genome and the independent evolution of multicellularity in brown algae.</title>
        <authorList>
            <person name="Cock J.M."/>
            <person name="Sterck L."/>
            <person name="Rouze P."/>
            <person name="Scornet D."/>
            <person name="Allen A.E."/>
            <person name="Amoutzias G."/>
            <person name="Anthouard V."/>
            <person name="Artiguenave F."/>
            <person name="Aury J.M."/>
            <person name="Badger J.H."/>
            <person name="Beszteri B."/>
            <person name="Billiau K."/>
            <person name="Bonnet E."/>
            <person name="Bothwell J.H."/>
            <person name="Bowler C."/>
            <person name="Boyen C."/>
            <person name="Brownlee C."/>
            <person name="Carrano C.J."/>
            <person name="Charrier B."/>
            <person name="Cho G.Y."/>
            <person name="Coelho S.M."/>
            <person name="Collen J."/>
            <person name="Corre E."/>
            <person name="Da Silva C."/>
            <person name="Delage L."/>
            <person name="Delaroque N."/>
            <person name="Dittami S.M."/>
            <person name="Doulbeau S."/>
            <person name="Elias M."/>
            <person name="Farnham G."/>
            <person name="Gachon C.M."/>
            <person name="Gschloessl B."/>
            <person name="Heesch S."/>
            <person name="Jabbari K."/>
            <person name="Jubin C."/>
            <person name="Kawai H."/>
            <person name="Kimura K."/>
            <person name="Kloareg B."/>
            <person name="Kupper F.C."/>
            <person name="Lang D."/>
            <person name="Le Bail A."/>
            <person name="Leblanc C."/>
            <person name="Lerouge P."/>
            <person name="Lohr M."/>
            <person name="Lopez P.J."/>
            <person name="Martens C."/>
            <person name="Maumus F."/>
            <person name="Michel G."/>
            <person name="Miranda-Saavedra D."/>
            <person name="Morales J."/>
            <person name="Moreau H."/>
            <person name="Motomura T."/>
            <person name="Nagasato C."/>
            <person name="Napoli C.A."/>
            <person name="Nelson D.R."/>
            <person name="Nyvall-Collen P."/>
            <person name="Peters A.F."/>
            <person name="Pommier C."/>
            <person name="Potin P."/>
            <person name="Poulain J."/>
            <person name="Quesneville H."/>
            <person name="Read B."/>
            <person name="Rensing S.A."/>
            <person name="Ritter A."/>
            <person name="Rousvoal S."/>
            <person name="Samanta M."/>
            <person name="Samson G."/>
            <person name="Schroeder D.C."/>
            <person name="Segurens B."/>
            <person name="Strittmatter M."/>
            <person name="Tonon T."/>
            <person name="Tregear J.W."/>
            <person name="Valentin K."/>
            <person name="von Dassow P."/>
            <person name="Yamagishi T."/>
            <person name="Van de Peer Y."/>
            <person name="Wincker P."/>
        </authorList>
    </citation>
    <scope>NUCLEOTIDE SEQUENCE [LARGE SCALE GENOMIC DNA]</scope>
    <source>
        <strain evidence="4">Ec32 / CCAP1310/4</strain>
    </source>
</reference>
<gene>
    <name evidence="3" type="ORF">Esi_0263_0012</name>
</gene>
<protein>
    <submittedName>
        <fullName evidence="3">Uncharacterized protein</fullName>
    </submittedName>
</protein>
<evidence type="ECO:0000256" key="1">
    <source>
        <dbReference type="SAM" id="Coils"/>
    </source>
</evidence>
<feature type="coiled-coil region" evidence="1">
    <location>
        <begin position="278"/>
        <end position="312"/>
    </location>
</feature>
<dbReference type="OrthoDB" id="222122at2759"/>
<evidence type="ECO:0000256" key="2">
    <source>
        <dbReference type="SAM" id="Phobius"/>
    </source>
</evidence>